<dbReference type="PANTHER" id="PTHR23076">
    <property type="entry name" value="METALLOPROTEASE M41 FTSH"/>
    <property type="match status" value="1"/>
</dbReference>
<dbReference type="InterPro" id="IPR003593">
    <property type="entry name" value="AAA+_ATPase"/>
</dbReference>
<dbReference type="GO" id="GO:0008237">
    <property type="term" value="F:metallopeptidase activity"/>
    <property type="evidence" value="ECO:0007669"/>
    <property type="project" value="UniProtKB-KW"/>
</dbReference>
<dbReference type="InterPro" id="IPR027417">
    <property type="entry name" value="P-loop_NTPase"/>
</dbReference>
<name>A0ABM1F7I6_PRICU</name>
<dbReference type="CDD" id="cd19501">
    <property type="entry name" value="RecA-like_FtsH"/>
    <property type="match status" value="1"/>
</dbReference>
<evidence type="ECO:0000313" key="3">
    <source>
        <dbReference type="Proteomes" id="UP000695022"/>
    </source>
</evidence>
<dbReference type="Gene3D" id="1.10.8.60">
    <property type="match status" value="1"/>
</dbReference>
<keyword evidence="1" id="KW-0547">Nucleotide-binding</keyword>
<dbReference type="InterPro" id="IPR003959">
    <property type="entry name" value="ATPase_AAA_core"/>
</dbReference>
<feature type="non-terminal residue" evidence="4">
    <location>
        <position position="1"/>
    </location>
</feature>
<evidence type="ECO:0000256" key="1">
    <source>
        <dbReference type="RuleBase" id="RU003651"/>
    </source>
</evidence>
<sequence>QVDEAKQELEEIVDFLRYPEKYSRLGAKLPKGVLLVGPPGTGKTLLARAVAGEAGVPFFHSAGAEFDEILVGQGARRVRDLFSTAKARAPCVIFIDEIDSVGAKRTSSMLHPYANQTINQLLAEMDGFRQNEGVIVLGATNRREDLDKALLRPGRFDVEVQVPVPDMKGRKEIMELYLGKVKLGD</sequence>
<dbReference type="PROSITE" id="PS00674">
    <property type="entry name" value="AAA"/>
    <property type="match status" value="1"/>
</dbReference>
<dbReference type="RefSeq" id="XP_014680407.1">
    <property type="nucleotide sequence ID" value="XM_014824921.1"/>
</dbReference>
<evidence type="ECO:0000313" key="4">
    <source>
        <dbReference type="RefSeq" id="XP_014680407.1"/>
    </source>
</evidence>
<feature type="domain" description="AAA+ ATPase" evidence="2">
    <location>
        <begin position="29"/>
        <end position="166"/>
    </location>
</feature>
<evidence type="ECO:0000259" key="2">
    <source>
        <dbReference type="SMART" id="SM00382"/>
    </source>
</evidence>
<dbReference type="GeneID" id="106820401"/>
<organism evidence="3 4">
    <name type="scientific">Priapulus caudatus</name>
    <name type="common">Priapulid worm</name>
    <dbReference type="NCBI Taxonomy" id="37621"/>
    <lineage>
        <taxon>Eukaryota</taxon>
        <taxon>Metazoa</taxon>
        <taxon>Ecdysozoa</taxon>
        <taxon>Scalidophora</taxon>
        <taxon>Priapulida</taxon>
        <taxon>Priapulimorpha</taxon>
        <taxon>Priapulimorphida</taxon>
        <taxon>Priapulidae</taxon>
        <taxon>Priapulus</taxon>
    </lineage>
</organism>
<keyword evidence="4" id="KW-0645">Protease</keyword>
<reference evidence="4" key="1">
    <citation type="submission" date="2025-08" db="UniProtKB">
        <authorList>
            <consortium name="RefSeq"/>
        </authorList>
    </citation>
    <scope>IDENTIFICATION</scope>
</reference>
<proteinExistence type="inferred from homology"/>
<dbReference type="Gene3D" id="3.40.50.300">
    <property type="entry name" value="P-loop containing nucleotide triphosphate hydrolases"/>
    <property type="match status" value="1"/>
</dbReference>
<dbReference type="PANTHER" id="PTHR23076:SF97">
    <property type="entry name" value="ATP-DEPENDENT ZINC METALLOPROTEASE YME1L1"/>
    <property type="match status" value="1"/>
</dbReference>
<feature type="non-terminal residue" evidence="4">
    <location>
        <position position="185"/>
    </location>
</feature>
<keyword evidence="4" id="KW-0378">Hydrolase</keyword>
<dbReference type="SUPFAM" id="SSF52540">
    <property type="entry name" value="P-loop containing nucleoside triphosphate hydrolases"/>
    <property type="match status" value="1"/>
</dbReference>
<keyword evidence="3" id="KW-1185">Reference proteome</keyword>
<dbReference type="Proteomes" id="UP000695022">
    <property type="component" value="Unplaced"/>
</dbReference>
<dbReference type="SMART" id="SM00382">
    <property type="entry name" value="AAA"/>
    <property type="match status" value="1"/>
</dbReference>
<comment type="similarity">
    <text evidence="1">Belongs to the AAA ATPase family.</text>
</comment>
<protein>
    <submittedName>
        <fullName evidence="4">ATP-dependent zinc metalloprotease YME1 homolog</fullName>
    </submittedName>
</protein>
<accession>A0ABM1F7I6</accession>
<gene>
    <name evidence="4" type="primary">LOC106820401</name>
</gene>
<keyword evidence="1" id="KW-0067">ATP-binding</keyword>
<keyword evidence="4" id="KW-0482">Metalloprotease</keyword>
<dbReference type="Pfam" id="PF00004">
    <property type="entry name" value="AAA"/>
    <property type="match status" value="1"/>
</dbReference>
<dbReference type="InterPro" id="IPR003960">
    <property type="entry name" value="ATPase_AAA_CS"/>
</dbReference>